<organism evidence="2 3">
    <name type="scientific">Ktedonobacter robiniae</name>
    <dbReference type="NCBI Taxonomy" id="2778365"/>
    <lineage>
        <taxon>Bacteria</taxon>
        <taxon>Bacillati</taxon>
        <taxon>Chloroflexota</taxon>
        <taxon>Ktedonobacteria</taxon>
        <taxon>Ktedonobacterales</taxon>
        <taxon>Ktedonobacteraceae</taxon>
        <taxon>Ktedonobacter</taxon>
    </lineage>
</organism>
<proteinExistence type="predicted"/>
<keyword evidence="3" id="KW-1185">Reference proteome</keyword>
<gene>
    <name evidence="2" type="ORF">KSB_63690</name>
</gene>
<reference evidence="2 3" key="1">
    <citation type="journal article" date="2021" name="Int. J. Syst. Evol. Microbiol.">
        <title>Reticulibacter mediterranei gen. nov., sp. nov., within the new family Reticulibacteraceae fam. nov., and Ktedonospora formicarum gen. nov., sp. nov., Ktedonobacter robiniae sp. nov., Dictyobacter formicarum sp. nov. and Dictyobacter arantiisoli sp. nov., belonging to the class Ktedonobacteria.</title>
        <authorList>
            <person name="Yabe S."/>
            <person name="Zheng Y."/>
            <person name="Wang C.M."/>
            <person name="Sakai Y."/>
            <person name="Abe K."/>
            <person name="Yokota A."/>
            <person name="Donadio S."/>
            <person name="Cavaletti L."/>
            <person name="Monciardini P."/>
        </authorList>
    </citation>
    <scope>NUCLEOTIDE SEQUENCE [LARGE SCALE GENOMIC DNA]</scope>
    <source>
        <strain evidence="2 3">SOSP1-30</strain>
    </source>
</reference>
<feature type="region of interest" description="Disordered" evidence="1">
    <location>
        <begin position="23"/>
        <end position="53"/>
    </location>
</feature>
<sequence length="120" mass="12795">MEARAGEHKVALHDSESARQFQALLKKPTKAANGKAEPSQKGMSDSPSGDGQIFEAINPLNGNLYWSKAVSGLLSGDPQILAFGDILILPQCKQVVNRANGNVLWRFSGGDFIMKGAVGQ</sequence>
<dbReference type="Proteomes" id="UP000654345">
    <property type="component" value="Unassembled WGS sequence"/>
</dbReference>
<accession>A0ABQ3UZ10</accession>
<evidence type="ECO:0000256" key="1">
    <source>
        <dbReference type="SAM" id="MobiDB-lite"/>
    </source>
</evidence>
<evidence type="ECO:0000313" key="2">
    <source>
        <dbReference type="EMBL" id="GHO57894.1"/>
    </source>
</evidence>
<evidence type="ECO:0000313" key="3">
    <source>
        <dbReference type="Proteomes" id="UP000654345"/>
    </source>
</evidence>
<protein>
    <submittedName>
        <fullName evidence="2">Uncharacterized protein</fullName>
    </submittedName>
</protein>
<dbReference type="RefSeq" id="WP_236038540.1">
    <property type="nucleotide sequence ID" value="NZ_BNJG01000002.1"/>
</dbReference>
<name>A0ABQ3UZ10_9CHLR</name>
<comment type="caution">
    <text evidence="2">The sequence shown here is derived from an EMBL/GenBank/DDBJ whole genome shotgun (WGS) entry which is preliminary data.</text>
</comment>
<dbReference type="EMBL" id="BNJG01000002">
    <property type="protein sequence ID" value="GHO57894.1"/>
    <property type="molecule type" value="Genomic_DNA"/>
</dbReference>